<dbReference type="PROSITE" id="PS00010">
    <property type="entry name" value="ASX_HYDROXYL"/>
    <property type="match status" value="1"/>
</dbReference>
<feature type="compositionally biased region" description="Low complexity" evidence="6">
    <location>
        <begin position="837"/>
        <end position="846"/>
    </location>
</feature>
<sequence length="2887" mass="321344">MSNGVEVIVAGDKSTLPGDPSILRILPNSIYKPYTLPASTLKNNVLMMLPSEPELDEISASLIPNQFVTKTCLTTFTYLTTYMQDGKTKVESREKVISNIATEERNTAFNIVPTPTAGILLSQTPNLAVGEFHTTYTYLNTILDGDLPIVVTSKHTVTNTITAPDDYLSLLQPSEQATPVYDTNTYLSTISLTKTLNEDEETKVLSSTDVLTQVVITEFLPPGKMSSYLPFISGDHDIQGAELIQTTDVVKTYFVTYTYYNTIMEDGKTILKSNVSTSSDVVTEKLYLYPKKTVTPINVNPSGLEKKTKVPNLNPFQIYSTKTYMTTFTYFTTVLHKNDQQVSSTVVNSHTKVVENVKTETVPSTLLPDELVKKLKKSLRKDVFHTGITTLATLLDKQTIEITAVSNAVKPTKKISPSKSQYIEASTSVLKQEKPSGFTALPTSNEIKPSSIKTTPKPQIKTSVKPAIKTPTKKPAPIIKDEYVASGSNLVSQIVTKNNTKVNKIKPAKPDLLGNVPDLLGSFNMDRFSALSPLIDTMAGLIQNNFLGGSKNKTTAIPVKHVHEHKPNNNNNNQQHFHHQQNQHHNHHHPNQEHLPTPQASNFGSDSPKISANDVVPATDPQNRSPIYIPVGGGKGPKNSNSNLKETLEHAETQVIETSSFNGFNQPPGAWIAEEDQRNRVNQILGQQSHTAGIGGGIPISPGEIINTNADVIVGRPGLIGPRVPYNSRINEVPIGMQPPPLPVVEHVSPTPIPLSNVEHQDSTLLGTNVNENYIGPPPPMTKQSLNDMKNKLQQQQQSGQNVQNQGQSNQNQGPLIHNHGPQIHNQGPSNPHHGPPIHQQGPPIHNQGGQVHNQGKFPPHIGHQVKTKEHPKPLIIHGNARPPFRGTPPRPHHHGLRLQPKPSHDFGNELFHAPPPGILHNQKHNHENSQQQQQQQLQQDQLNNVPLPTNQNEVIHQSETDPSQVIHNQNLQFINQNHGQVFEIQKAPAVFSTDLPPIMSQEPILHHPDYNDHNNQYHVQETGSPDIKQTPSLDNHNHGQPLFVNIQPSQVASVIIPQGSSSALVFGGATEPHKKGEYIDDPLPYQNTHVGLQFSGGIGFDSSASHNQPNIEVVEPNNDQSFDFNLKPDIKPSLFTEQQLPTARPPPPFRGDLKIPDYHSNVHITGDNLEISVSPLPIIVPSNEQEAQQVVNQGLQGHVSDAKLPNEYNNLIHHSGHQVFNQHQNHPSQQPQRPHYVPGHVKDVRLHPSLHRPTLIHTRPSNVGPFKQMPKHNPQTYSMFNMHVNKGRPFNRIPTGQGQNGGQFNPPNLNPVPNPVEYMTPPQYVPEHDQTLNNNNNQEQNIGNMNAGPPIIPFGHPEAPHFNPFQENEVIQNVENEKLPDIPIVDGPDNDSKGSENVVIDSNQDHHKEDDVENEHGEVVQESNNVPHAFENRTSTLPSIPSYEIQTPSSTEQPSSSEIPDYYRLHEYENSQKINEFNLIDNGRPTFIHSKPPRPQITTNSNNRPQLHYISIPKRPTSPPRLEVHYPRRPGTINKIPPVFTGNNNIRQRPQIYYHPSSEQSSEEFSLFNVNAQSTTQKAPTTHETTTGVTTFNINVVHDHHSTTHSHKHITRKPVTSENNEILLNTGEIMKETVDEKEKHEIFDSKETQNPHNYGSIEIEYENMPQRPSIDILPPKKEKIENLIHHQEAPIYYEMDGSISTPQPFLPKPSENMRPPPPVTHQNTVTIFHAPKPTTPKTVPKDSGEVLGMSPPSLVVKVESVRDHSRFPIPMIPPSKFTKAPSIPLTTTTQKPPVTKGIEISSTPGNRRPTFSVNMYVTPTSTEKIQVQDFQLNQFNRTYTNMNRRPATPSRSRDPSKRPGFVINEKPLYESAEIVTNINNHDIENQYPNHKIMSDGSKSINRYQHSTIKRTRPTSTSAQIAKPTFVTINRSRETSRTRNIQKSPVQETSSTRLVIEPSTVTEPTIITSHSDIGLNDGEMYVNIGFGGAHASDDYIIYGSETPDFDERPNIITKEHPVISESTTENEIVTTPSTVSEIIVNSSVTDAKPATIFDNLYVKKEEDSIESESTISKIERPSTRNRTTAKGRDNNRLKLNIRPISKEPKQSSTSVERINSKIILPTKYITNTKTLTITTTKTTVVRSQGIPSTQVLTKTYVSTVLDTITETHTLVQPTRITIHATPTTKHVTTTLTATTSIIEHHFPNYPPLPPRLHNSGILTDHPHSSYEDDETDLDEFIIEPNADRLKPHSTSSSVMGVSNKGHGESIFVVMTDQNKSGVLKIEPSMIETQYPKKTKVNDFDNEIATRDEPSPEDVNHVLLGGILIASSPPKLDSNINSYKNKECKPECIATKNEVCQRSEGLMKCVCRPGFARMFPDRPCKPTYTYAMKLALDRSGKETLVFDPSLSDPTSPSYAHLVSITHEGLDRTAMQSELRDIYHGIHVQGFEEIPQQSGIFSNFYLQLSDNINEKRLVDIFKQYLMHHNYSLGGTNLFAARPLNELEAADFDECQDSLFHDCSVNAQCFNLRGTYTCSCLQGYADLSENPLYPGRKCSAEQMGCEKCHYHGTCVSRGDEQQICECFQWYTGASCHINLKVLLIGLVTLGLILLVLLFICCTMTCCKGKRTNAGHLPNNIGIIPHRATSSHHSFGSKIDKRAMINNIRKSKTPTRPAPPKIPKAPSVEKKMIVKPKISTMEQRDRSLTVMIPRAKYHPVAPNSSMDIEYDRRSASVCSTTEAKLLNYLDASPSTSKNVPPKKKTSPSSSKSRQPPRHSMSTGALVSAGFEVSASGGSSSNNTKRHLVHKVSTISEHTTINQSTIDDLSIIKKSHSHGDLIDSMDDWLEHVPHNDMRTVSEARSYDETTIQAPTKSLRSIYDKQSSHMNNDVSTM</sequence>
<evidence type="ECO:0000256" key="2">
    <source>
        <dbReference type="ARBA" id="ARBA00022729"/>
    </source>
</evidence>
<feature type="region of interest" description="Disordered" evidence="6">
    <location>
        <begin position="436"/>
        <end position="472"/>
    </location>
</feature>
<feature type="compositionally biased region" description="Low complexity" evidence="6">
    <location>
        <begin position="794"/>
        <end position="814"/>
    </location>
</feature>
<dbReference type="VEuPathDB" id="VectorBase:CSON015464"/>
<feature type="compositionally biased region" description="Low complexity" evidence="6">
    <location>
        <begin position="1446"/>
        <end position="1459"/>
    </location>
</feature>
<feature type="compositionally biased region" description="Polar residues" evidence="6">
    <location>
        <begin position="1938"/>
        <end position="1951"/>
    </location>
</feature>
<dbReference type="InterPro" id="IPR000742">
    <property type="entry name" value="EGF"/>
</dbReference>
<dbReference type="SMART" id="SM00179">
    <property type="entry name" value="EGF_CA"/>
    <property type="match status" value="1"/>
</dbReference>
<evidence type="ECO:0000256" key="7">
    <source>
        <dbReference type="SAM" id="Phobius"/>
    </source>
</evidence>
<keyword evidence="7" id="KW-0472">Membrane</keyword>
<dbReference type="PANTHER" id="PTHR39072:SF2">
    <property type="match status" value="1"/>
</dbReference>
<dbReference type="Gene3D" id="2.10.25.10">
    <property type="entry name" value="Laminin"/>
    <property type="match status" value="1"/>
</dbReference>
<comment type="caution">
    <text evidence="5">Lacks conserved residue(s) required for the propagation of feature annotation.</text>
</comment>
<feature type="region of interest" description="Disordered" evidence="6">
    <location>
        <begin position="768"/>
        <end position="940"/>
    </location>
</feature>
<dbReference type="PROSITE" id="PS50026">
    <property type="entry name" value="EGF_3"/>
    <property type="match status" value="2"/>
</dbReference>
<evidence type="ECO:0000259" key="8">
    <source>
        <dbReference type="PROSITE" id="PS50026"/>
    </source>
</evidence>
<name>A0A336MDB4_CULSO</name>
<keyword evidence="7" id="KW-0812">Transmembrane</keyword>
<proteinExistence type="predicted"/>
<feature type="transmembrane region" description="Helical" evidence="7">
    <location>
        <begin position="2594"/>
        <end position="2614"/>
    </location>
</feature>
<evidence type="ECO:0000256" key="4">
    <source>
        <dbReference type="ARBA" id="ARBA00023157"/>
    </source>
</evidence>
<dbReference type="PROSITE" id="PS01187">
    <property type="entry name" value="EGF_CA"/>
    <property type="match status" value="1"/>
</dbReference>
<reference evidence="9" key="1">
    <citation type="submission" date="2018-07" db="EMBL/GenBank/DDBJ databases">
        <authorList>
            <person name="Quirk P.G."/>
            <person name="Krulwich T.A."/>
        </authorList>
    </citation>
    <scope>NUCLEOTIDE SEQUENCE</scope>
</reference>
<feature type="compositionally biased region" description="Polar residues" evidence="6">
    <location>
        <begin position="441"/>
        <end position="462"/>
    </location>
</feature>
<dbReference type="PROSITE" id="PS00022">
    <property type="entry name" value="EGF_1"/>
    <property type="match status" value="1"/>
</dbReference>
<dbReference type="FunFam" id="2.10.25.10:FF:000038">
    <property type="entry name" value="Fibrillin 2"/>
    <property type="match status" value="1"/>
</dbReference>
<feature type="region of interest" description="Disordered" evidence="6">
    <location>
        <begin position="1842"/>
        <end position="1862"/>
    </location>
</feature>
<feature type="compositionally biased region" description="Low complexity" evidence="6">
    <location>
        <begin position="2758"/>
        <end position="2771"/>
    </location>
</feature>
<keyword evidence="1 5" id="KW-0245">EGF-like domain</keyword>
<feature type="domain" description="EGF-like" evidence="8">
    <location>
        <begin position="2504"/>
        <end position="2542"/>
    </location>
</feature>
<feature type="compositionally biased region" description="Polar residues" evidence="6">
    <location>
        <begin position="1801"/>
        <end position="1812"/>
    </location>
</feature>
<dbReference type="SMART" id="SM00181">
    <property type="entry name" value="EGF"/>
    <property type="match status" value="3"/>
</dbReference>
<protein>
    <submittedName>
        <fullName evidence="9">CSON015464 protein</fullName>
    </submittedName>
</protein>
<feature type="region of interest" description="Disordered" evidence="6">
    <location>
        <begin position="563"/>
        <end position="641"/>
    </location>
</feature>
<dbReference type="InterPro" id="IPR000152">
    <property type="entry name" value="EGF-type_Asp/Asn_hydroxyl_site"/>
</dbReference>
<dbReference type="InterPro" id="IPR018097">
    <property type="entry name" value="EGF_Ca-bd_CS"/>
</dbReference>
<dbReference type="CDD" id="cd00054">
    <property type="entry name" value="EGF_CA"/>
    <property type="match status" value="1"/>
</dbReference>
<organism evidence="9">
    <name type="scientific">Culicoides sonorensis</name>
    <name type="common">Biting midge</name>
    <dbReference type="NCBI Taxonomy" id="179676"/>
    <lineage>
        <taxon>Eukaryota</taxon>
        <taxon>Metazoa</taxon>
        <taxon>Ecdysozoa</taxon>
        <taxon>Arthropoda</taxon>
        <taxon>Hexapoda</taxon>
        <taxon>Insecta</taxon>
        <taxon>Pterygota</taxon>
        <taxon>Neoptera</taxon>
        <taxon>Endopterygota</taxon>
        <taxon>Diptera</taxon>
        <taxon>Nematocera</taxon>
        <taxon>Chironomoidea</taxon>
        <taxon>Ceratopogonidae</taxon>
        <taxon>Ceratopogoninae</taxon>
        <taxon>Culicoides</taxon>
        <taxon>Monoculicoides</taxon>
    </lineage>
</organism>
<dbReference type="PANTHER" id="PTHR39072">
    <property type="entry name" value="RE48511P"/>
    <property type="match status" value="1"/>
</dbReference>
<feature type="disulfide bond" evidence="5">
    <location>
        <begin position="2579"/>
        <end position="2588"/>
    </location>
</feature>
<feature type="domain" description="EGF-like" evidence="8">
    <location>
        <begin position="2554"/>
        <end position="2589"/>
    </location>
</feature>
<gene>
    <name evidence="9" type="primary">CSON015464</name>
</gene>
<keyword evidence="4 5" id="KW-1015">Disulfide bond</keyword>
<evidence type="ECO:0000256" key="5">
    <source>
        <dbReference type="PROSITE-ProRule" id="PRU00076"/>
    </source>
</evidence>
<accession>A0A336MDB4</accession>
<keyword evidence="7" id="KW-1133">Transmembrane helix</keyword>
<feature type="region of interest" description="Disordered" evidence="6">
    <location>
        <begin position="1932"/>
        <end position="1951"/>
    </location>
</feature>
<feature type="compositionally biased region" description="Polar residues" evidence="6">
    <location>
        <begin position="1422"/>
        <end position="1440"/>
    </location>
</feature>
<evidence type="ECO:0000256" key="1">
    <source>
        <dbReference type="ARBA" id="ARBA00022536"/>
    </source>
</evidence>
<keyword evidence="3" id="KW-0677">Repeat</keyword>
<dbReference type="GO" id="GO:0005509">
    <property type="term" value="F:calcium ion binding"/>
    <property type="evidence" value="ECO:0007669"/>
    <property type="project" value="InterPro"/>
</dbReference>
<feature type="region of interest" description="Disordered" evidence="6">
    <location>
        <begin position="1404"/>
        <end position="1459"/>
    </location>
</feature>
<dbReference type="Pfam" id="PF07645">
    <property type="entry name" value="EGF_CA"/>
    <property type="match status" value="1"/>
</dbReference>
<dbReference type="EMBL" id="UFQT01000985">
    <property type="protein sequence ID" value="SSX28285.1"/>
    <property type="molecule type" value="Genomic_DNA"/>
</dbReference>
<dbReference type="InterPro" id="IPR001881">
    <property type="entry name" value="EGF-like_Ca-bd_dom"/>
</dbReference>
<dbReference type="InterPro" id="IPR049883">
    <property type="entry name" value="NOTCH1_EGF-like"/>
</dbReference>
<evidence type="ECO:0000256" key="3">
    <source>
        <dbReference type="ARBA" id="ARBA00022737"/>
    </source>
</evidence>
<dbReference type="OMA" id="CFRRPGR"/>
<feature type="region of interest" description="Disordered" evidence="6">
    <location>
        <begin position="2064"/>
        <end position="2086"/>
    </location>
</feature>
<keyword evidence="2" id="KW-0732">Signal</keyword>
<feature type="compositionally biased region" description="Polar residues" evidence="6">
    <location>
        <begin position="598"/>
        <end position="610"/>
    </location>
</feature>
<feature type="region of interest" description="Disordered" evidence="6">
    <location>
        <begin position="1779"/>
        <end position="1812"/>
    </location>
</feature>
<evidence type="ECO:0000256" key="6">
    <source>
        <dbReference type="SAM" id="MobiDB-lite"/>
    </source>
</evidence>
<dbReference type="InterPro" id="IPR009030">
    <property type="entry name" value="Growth_fac_rcpt_cys_sf"/>
</dbReference>
<evidence type="ECO:0000313" key="9">
    <source>
        <dbReference type="EMBL" id="SSX28285.1"/>
    </source>
</evidence>
<dbReference type="SUPFAM" id="SSF57184">
    <property type="entry name" value="Growth factor receptor domain"/>
    <property type="match status" value="1"/>
</dbReference>
<feature type="compositionally biased region" description="Low complexity" evidence="6">
    <location>
        <begin position="931"/>
        <end position="940"/>
    </location>
</feature>
<feature type="compositionally biased region" description="Basic residues" evidence="6">
    <location>
        <begin position="576"/>
        <end position="589"/>
    </location>
</feature>
<feature type="compositionally biased region" description="Basic and acidic residues" evidence="6">
    <location>
        <begin position="1404"/>
        <end position="1420"/>
    </location>
</feature>
<feature type="region of interest" description="Disordered" evidence="6">
    <location>
        <begin position="2741"/>
        <end position="2773"/>
    </location>
</feature>